<dbReference type="SUPFAM" id="SSF51120">
    <property type="entry name" value="beta-Roll"/>
    <property type="match status" value="1"/>
</dbReference>
<dbReference type="PROSITE" id="PS00330">
    <property type="entry name" value="HEMOLYSIN_CALCIUM"/>
    <property type="match status" value="1"/>
</dbReference>
<dbReference type="Gene3D" id="2.150.10.10">
    <property type="entry name" value="Serralysin-like metalloprotease, C-terminal"/>
    <property type="match status" value="2"/>
</dbReference>
<protein>
    <submittedName>
        <fullName evidence="3">Hint domain-containing protein</fullName>
    </submittedName>
</protein>
<organism evidence="3 4">
    <name type="scientific">Roseomonas elaeocarpi</name>
    <dbReference type="NCBI Taxonomy" id="907779"/>
    <lineage>
        <taxon>Bacteria</taxon>
        <taxon>Pseudomonadati</taxon>
        <taxon>Pseudomonadota</taxon>
        <taxon>Alphaproteobacteria</taxon>
        <taxon>Acetobacterales</taxon>
        <taxon>Roseomonadaceae</taxon>
        <taxon>Roseomonas</taxon>
    </lineage>
</organism>
<dbReference type="PRINTS" id="PR00313">
    <property type="entry name" value="CABNDNGRPT"/>
</dbReference>
<reference evidence="3 4" key="1">
    <citation type="submission" date="2024-09" db="EMBL/GenBank/DDBJ databases">
        <authorList>
            <person name="Sun Q."/>
            <person name="Mori K."/>
        </authorList>
    </citation>
    <scope>NUCLEOTIDE SEQUENCE [LARGE SCALE GENOMIC DNA]</scope>
    <source>
        <strain evidence="3 4">TBRC 5777</strain>
    </source>
</reference>
<evidence type="ECO:0000313" key="4">
    <source>
        <dbReference type="Proteomes" id="UP001589865"/>
    </source>
</evidence>
<dbReference type="InterPro" id="IPR018511">
    <property type="entry name" value="Hemolysin-typ_Ca-bd_CS"/>
</dbReference>
<feature type="region of interest" description="Disordered" evidence="1">
    <location>
        <begin position="1"/>
        <end position="24"/>
    </location>
</feature>
<dbReference type="EMBL" id="JBHLUN010000016">
    <property type="protein sequence ID" value="MFC0410609.1"/>
    <property type="molecule type" value="Genomic_DNA"/>
</dbReference>
<dbReference type="Proteomes" id="UP001589865">
    <property type="component" value="Unassembled WGS sequence"/>
</dbReference>
<dbReference type="Gene3D" id="2.170.16.10">
    <property type="entry name" value="Hedgehog/Intein (Hint) domain"/>
    <property type="match status" value="1"/>
</dbReference>
<gene>
    <name evidence="3" type="ORF">ACFFGY_20360</name>
</gene>
<dbReference type="Pfam" id="PF13403">
    <property type="entry name" value="Hint_2"/>
    <property type="match status" value="1"/>
</dbReference>
<keyword evidence="4" id="KW-1185">Reference proteome</keyword>
<dbReference type="SUPFAM" id="SSF51294">
    <property type="entry name" value="Hedgehog/intein (Hint) domain"/>
    <property type="match status" value="1"/>
</dbReference>
<sequence length="393" mass="40934">MGTQQGGDGNDTLVGEPPSELNPDHLDTLLGGGGDDVLLDGSFGLDPIDPTGPLDVPYPDGKGGDLLQGGDGDDVVYATGADTLDGGAGIDTLHTSFGHDQSGSFALDAGGAPQVVPGGALISGFERIDMTGSAGDDTIVGGALNDTLSGGGGSDVLRGGGGDDLLSSAGGGLLDGGAGLDTARFDFSNHATGGNPEQLITDAYRFERVEGDAGGLRMIDHAGTVTTLHEVELVNFQSITRYSIFDVTYTTATLQRWADQEPCYARGTRILTDRGEVPVEELREGDRVRVLLGDGGFRPVRWVGHRRVALRHHPMPERARPVRFRAGSLAEGVPHRDLVVSPDHALFLGGVLVHAETLINGATVVQEEVAEVEYFHVELDAHDVMVAEGAAAE</sequence>
<dbReference type="InterPro" id="IPR001343">
    <property type="entry name" value="Hemolysn_Ca-bd"/>
</dbReference>
<proteinExistence type="predicted"/>
<dbReference type="Pfam" id="PF00353">
    <property type="entry name" value="HemolysinCabind"/>
    <property type="match status" value="4"/>
</dbReference>
<dbReference type="InterPro" id="IPR011049">
    <property type="entry name" value="Serralysin-like_metalloprot_C"/>
</dbReference>
<evidence type="ECO:0000256" key="1">
    <source>
        <dbReference type="SAM" id="MobiDB-lite"/>
    </source>
</evidence>
<evidence type="ECO:0000259" key="2">
    <source>
        <dbReference type="Pfam" id="PF13403"/>
    </source>
</evidence>
<dbReference type="InterPro" id="IPR036844">
    <property type="entry name" value="Hint_dom_sf"/>
</dbReference>
<feature type="non-terminal residue" evidence="3">
    <location>
        <position position="393"/>
    </location>
</feature>
<comment type="caution">
    <text evidence="3">The sequence shown here is derived from an EMBL/GenBank/DDBJ whole genome shotgun (WGS) entry which is preliminary data.</text>
</comment>
<dbReference type="RefSeq" id="WP_377046361.1">
    <property type="nucleotide sequence ID" value="NZ_JBHLUN010000016.1"/>
</dbReference>
<feature type="domain" description="Hedgehog/Intein (Hint)" evidence="2">
    <location>
        <begin position="262"/>
        <end position="393"/>
    </location>
</feature>
<dbReference type="PROSITE" id="PS50817">
    <property type="entry name" value="INTEIN_N_TER"/>
    <property type="match status" value="1"/>
</dbReference>
<name>A0ABV6JY94_9PROT</name>
<dbReference type="InterPro" id="IPR006141">
    <property type="entry name" value="Intein_N"/>
</dbReference>
<accession>A0ABV6JY94</accession>
<dbReference type="InterPro" id="IPR028992">
    <property type="entry name" value="Hedgehog/Intein_dom"/>
</dbReference>
<evidence type="ECO:0000313" key="3">
    <source>
        <dbReference type="EMBL" id="MFC0410609.1"/>
    </source>
</evidence>